<evidence type="ECO:0000256" key="1">
    <source>
        <dbReference type="ARBA" id="ARBA00004141"/>
    </source>
</evidence>
<evidence type="ECO:0000256" key="7">
    <source>
        <dbReference type="ARBA" id="ARBA00023303"/>
    </source>
</evidence>
<comment type="similarity">
    <text evidence="8">Belongs to the two pore domain potassium channel (TC 1.A.1.8) family.</text>
</comment>
<keyword evidence="4 10" id="KW-1133">Transmembrane helix</keyword>
<feature type="transmembrane region" description="Helical" evidence="10">
    <location>
        <begin position="1229"/>
        <end position="1247"/>
    </location>
</feature>
<dbReference type="InterPro" id="IPR008962">
    <property type="entry name" value="PapD-like_sf"/>
</dbReference>
<evidence type="ECO:0000259" key="12">
    <source>
        <dbReference type="PROSITE" id="PS50853"/>
    </source>
</evidence>
<dbReference type="InterPro" id="IPR003280">
    <property type="entry name" value="2pore_dom_K_chnl"/>
</dbReference>
<dbReference type="Gene3D" id="2.60.40.10">
    <property type="entry name" value="Immunoglobulins"/>
    <property type="match status" value="2"/>
</dbReference>
<accession>A0A1I7VQY9</accession>
<proteinExistence type="inferred from homology"/>
<dbReference type="InterPro" id="IPR036116">
    <property type="entry name" value="FN3_sf"/>
</dbReference>
<dbReference type="SUPFAM" id="SSF49354">
    <property type="entry name" value="PapD-like"/>
    <property type="match status" value="1"/>
</dbReference>
<evidence type="ECO:0000256" key="10">
    <source>
        <dbReference type="SAM" id="Phobius"/>
    </source>
</evidence>
<reference evidence="14" key="2">
    <citation type="submission" date="2016-11" db="UniProtKB">
        <authorList>
            <consortium name="WormBaseParasite"/>
        </authorList>
    </citation>
    <scope>IDENTIFICATION</scope>
</reference>
<comment type="subcellular location">
    <subcellularLocation>
        <location evidence="1">Membrane</location>
        <topology evidence="1">Multi-pass membrane protein</topology>
    </subcellularLocation>
</comment>
<feature type="region of interest" description="Disordered" evidence="9">
    <location>
        <begin position="1132"/>
        <end position="1172"/>
    </location>
</feature>
<feature type="domain" description="MSP" evidence="11">
    <location>
        <begin position="1403"/>
        <end position="1476"/>
    </location>
</feature>
<keyword evidence="3 8" id="KW-0812">Transmembrane</keyword>
<dbReference type="InterPro" id="IPR000535">
    <property type="entry name" value="MSP_dom"/>
</dbReference>
<evidence type="ECO:0000256" key="3">
    <source>
        <dbReference type="ARBA" id="ARBA00022692"/>
    </source>
</evidence>
<feature type="transmembrane region" description="Helical" evidence="10">
    <location>
        <begin position="246"/>
        <end position="267"/>
    </location>
</feature>
<dbReference type="Proteomes" id="UP000095285">
    <property type="component" value="Unassembled WGS sequence"/>
</dbReference>
<name>A0A1I7VQY9_LOALO</name>
<dbReference type="Pfam" id="PF00041">
    <property type="entry name" value="fn3"/>
    <property type="match status" value="1"/>
</dbReference>
<dbReference type="PANTHER" id="PTHR11003">
    <property type="entry name" value="POTASSIUM CHANNEL, SUBFAMILY K"/>
    <property type="match status" value="1"/>
</dbReference>
<keyword evidence="7 8" id="KW-0407">Ion channel</keyword>
<keyword evidence="6 10" id="KW-0472">Membrane</keyword>
<keyword evidence="5 8" id="KW-0406">Ion transport</keyword>
<feature type="transmembrane region" description="Helical" evidence="10">
    <location>
        <begin position="121"/>
        <end position="144"/>
    </location>
</feature>
<protein>
    <submittedName>
        <fullName evidence="14">Major sperm protein</fullName>
    </submittedName>
</protein>
<keyword evidence="13" id="KW-1185">Reference proteome</keyword>
<feature type="domain" description="Fibronectin type-III" evidence="12">
    <location>
        <begin position="469"/>
        <end position="568"/>
    </location>
</feature>
<reference evidence="13" key="1">
    <citation type="submission" date="2012-04" db="EMBL/GenBank/DDBJ databases">
        <title>The Genome Sequence of Loa loa.</title>
        <authorList>
            <consortium name="The Broad Institute Genome Sequencing Platform"/>
            <consortium name="Broad Institute Genome Sequencing Center for Infectious Disease"/>
            <person name="Nutman T.B."/>
            <person name="Fink D.L."/>
            <person name="Russ C."/>
            <person name="Young S."/>
            <person name="Zeng Q."/>
            <person name="Gargeya S."/>
            <person name="Alvarado L."/>
            <person name="Berlin A."/>
            <person name="Chapman S.B."/>
            <person name="Chen Z."/>
            <person name="Freedman E."/>
            <person name="Gellesch M."/>
            <person name="Goldberg J."/>
            <person name="Griggs A."/>
            <person name="Gujja S."/>
            <person name="Heilman E.R."/>
            <person name="Heiman D."/>
            <person name="Howarth C."/>
            <person name="Mehta T."/>
            <person name="Neiman D."/>
            <person name="Pearson M."/>
            <person name="Roberts A."/>
            <person name="Saif S."/>
            <person name="Shea T."/>
            <person name="Shenoy N."/>
            <person name="Sisk P."/>
            <person name="Stolte C."/>
            <person name="Sykes S."/>
            <person name="White J."/>
            <person name="Yandava C."/>
            <person name="Haas B."/>
            <person name="Henn M.R."/>
            <person name="Nusbaum C."/>
            <person name="Birren B."/>
        </authorList>
    </citation>
    <scope>NUCLEOTIDE SEQUENCE [LARGE SCALE GENOMIC DNA]</scope>
</reference>
<dbReference type="PROSITE" id="PS50853">
    <property type="entry name" value="FN3"/>
    <property type="match status" value="1"/>
</dbReference>
<dbReference type="InterPro" id="IPR013099">
    <property type="entry name" value="K_chnl_dom"/>
</dbReference>
<evidence type="ECO:0000259" key="11">
    <source>
        <dbReference type="PROSITE" id="PS50202"/>
    </source>
</evidence>
<dbReference type="Gene3D" id="1.10.287.70">
    <property type="match status" value="1"/>
</dbReference>
<dbReference type="InterPro" id="IPR013783">
    <property type="entry name" value="Ig-like_fold"/>
</dbReference>
<feature type="transmembrane region" description="Helical" evidence="10">
    <location>
        <begin position="222"/>
        <end position="239"/>
    </location>
</feature>
<feature type="transmembrane region" description="Helical" evidence="10">
    <location>
        <begin position="332"/>
        <end position="352"/>
    </location>
</feature>
<dbReference type="Pfam" id="PF07885">
    <property type="entry name" value="Ion_trans_2"/>
    <property type="match status" value="2"/>
</dbReference>
<dbReference type="InterPro" id="IPR003961">
    <property type="entry name" value="FN3_dom"/>
</dbReference>
<sequence>MSRISIKLFKFCRLKNCQSILHKKDINKIYKKKPSRILAWKVKTLCKNNLCFIAASEKTIKVAEEISITVVDAVIANKYPVERCKEEMCVGSGSGLCRLSELTSAHGFTRQLVHHMALPHITLLLAAICYIVVGSLSLTAFRYIDDHIVVDGSILAEMKESLIAETIRPRPIKERRADLEKSLDNYASKLHKIFQKYIHQSFMRRPTIIERLHEKEHATSKLMWNLFFAATALTTVGYGSNAADSFFARLFIIVYLFIGIPLFLVTITDLAKFFTEFINRSYAEVLKYKVITSRKLKSRFEVPIDEIIISGGEDEVAEFLWTHLENAHFVEVPFVIIYILLFAYVIVASYLISWIEGWSIYDGLYFVIISMLTIGFGDLVPRNQPFILLTLLIVLFGLILATSFIDVVGSYYIDRLHFFGRNLDLEHDSLEWLKKVKQRRLIAMKREAMRKLFETVAALQHMEIGPPHPPRNLRAINSTADSVVLTWDPPTHDNEGKCFWYTVAYQIRTPRSRNNPATVIEFITSEQYVVTGLRSFTLYVFSVATTTRFGSSKPIKCYEYTEPCTVPQSLSLQALSCETATFVWDAPHKNIAPEWHVSARGLRYLHEKSGADERYLAIFIISGISIYLIIGDYARFVANTILTVVPILLTYVYPEEKPPSDNLLCYWFIYFTTTLFLDPALEDKGSYYWMKMLLLALLIAFPVEAEVTKNESNQQEEIMTISNKNLSEKDISDQRLSSLSKESMPATIRQNQIHSEKREIPPLALQLDSRTESSILTNDESLTTPIRESLIVSENKPYVFQKDSRTALREKSELTTEKDQFNQAPKKSHVLQGQKFLDISILKPEIISVQEVPTSSIRESQMLPADELRIAHEETLQLAPVKISQSGFAKQNEGTFSKGPQTFPAWKPQLTCSKEHDNIYAKTVQLKNEKKTEKLPIVLVTDSTAVPVKKCQVTPLKESEDSIMKESKIDSSSDEEIQTACVKDYEAIHSKQLKISTEKKFQEGYLNVPVRKCQNILPDVPKIISTNAVSPLRISTATFTEQSQNISNKEIEKPQFVLQHEAVSVEKPQVPVAPSVAVRVPMISVKEGQTLHEKESHILPTFKTDPVVQNPSHAELQAFSLKESDIVTEAETQVNHTEEIITSPEKQSLSTSDASTDPEKSGDSNTMTDAHDSDELYNHLRSLVFDQKHMTSRGLRFLRGKTGLDEFSLAIFIGAITSVYLLVGQDAQMLANAILTVTPILLTYVFPAEKPPTPQLLIYWSAFGLLTLLDSNFEPESGYYFIKVVLLALFFLHPFDGADRILWHIRLSHNDQIKDEPAIIPFTKAELSGMMERKKDIQSSPFDAPETMKLNGASSPTIRSDYSSSYESVSEGKNPMLYNSEFRIQDQEVTSAEGLSTNYNPHDLAFEPAKYLIFNAPYDFENLTYFIRIRNTSTKHIAYVIKSNAIPRVFATPPCGILPPKQKRDIAVTVKVMIPS</sequence>
<feature type="transmembrane region" description="Helical" evidence="10">
    <location>
        <begin position="386"/>
        <end position="413"/>
    </location>
</feature>
<dbReference type="Pfam" id="PF00635">
    <property type="entry name" value="Motile_Sperm"/>
    <property type="match status" value="1"/>
</dbReference>
<evidence type="ECO:0000313" key="14">
    <source>
        <dbReference type="WBParaSite" id="EN70_5308"/>
    </source>
</evidence>
<dbReference type="SMART" id="SM00060">
    <property type="entry name" value="FN3"/>
    <property type="match status" value="1"/>
</dbReference>
<dbReference type="WBParaSite" id="EN70_5308">
    <property type="protein sequence ID" value="EN70_5308"/>
    <property type="gene ID" value="EN70_5308"/>
</dbReference>
<feature type="transmembrane region" description="Helical" evidence="10">
    <location>
        <begin position="364"/>
        <end position="380"/>
    </location>
</feature>
<evidence type="ECO:0000313" key="13">
    <source>
        <dbReference type="Proteomes" id="UP000095285"/>
    </source>
</evidence>
<dbReference type="GO" id="GO:0022841">
    <property type="term" value="F:potassium ion leak channel activity"/>
    <property type="evidence" value="ECO:0007669"/>
    <property type="project" value="TreeGrafter"/>
</dbReference>
<evidence type="ECO:0000256" key="2">
    <source>
        <dbReference type="ARBA" id="ARBA00022448"/>
    </source>
</evidence>
<dbReference type="SUPFAM" id="SSF81324">
    <property type="entry name" value="Voltage-gated potassium channels"/>
    <property type="match status" value="2"/>
</dbReference>
<evidence type="ECO:0000256" key="8">
    <source>
        <dbReference type="RuleBase" id="RU003857"/>
    </source>
</evidence>
<dbReference type="PRINTS" id="PR01333">
    <property type="entry name" value="2POREKCHANEL"/>
</dbReference>
<evidence type="ECO:0000256" key="5">
    <source>
        <dbReference type="ARBA" id="ARBA00023065"/>
    </source>
</evidence>
<keyword evidence="2 8" id="KW-0813">Transport</keyword>
<evidence type="ECO:0000256" key="4">
    <source>
        <dbReference type="ARBA" id="ARBA00022989"/>
    </source>
</evidence>
<dbReference type="SUPFAM" id="SSF49265">
    <property type="entry name" value="Fibronectin type III"/>
    <property type="match status" value="1"/>
</dbReference>
<dbReference type="CDD" id="cd00063">
    <property type="entry name" value="FN3"/>
    <property type="match status" value="1"/>
</dbReference>
<dbReference type="PROSITE" id="PS50202">
    <property type="entry name" value="MSP"/>
    <property type="match status" value="1"/>
</dbReference>
<dbReference type="GO" id="GO:0030322">
    <property type="term" value="P:stabilization of membrane potential"/>
    <property type="evidence" value="ECO:0007669"/>
    <property type="project" value="TreeGrafter"/>
</dbReference>
<dbReference type="GO" id="GO:0015271">
    <property type="term" value="F:outward rectifier potassium channel activity"/>
    <property type="evidence" value="ECO:0007669"/>
    <property type="project" value="TreeGrafter"/>
</dbReference>
<organism evidence="13 14">
    <name type="scientific">Loa loa</name>
    <name type="common">Eye worm</name>
    <name type="synonym">Filaria loa</name>
    <dbReference type="NCBI Taxonomy" id="7209"/>
    <lineage>
        <taxon>Eukaryota</taxon>
        <taxon>Metazoa</taxon>
        <taxon>Ecdysozoa</taxon>
        <taxon>Nematoda</taxon>
        <taxon>Chromadorea</taxon>
        <taxon>Rhabditida</taxon>
        <taxon>Spirurina</taxon>
        <taxon>Spiruromorpha</taxon>
        <taxon>Filarioidea</taxon>
        <taxon>Onchocercidae</taxon>
        <taxon>Loa</taxon>
    </lineage>
</organism>
<evidence type="ECO:0000256" key="6">
    <source>
        <dbReference type="ARBA" id="ARBA00023136"/>
    </source>
</evidence>
<dbReference type="GO" id="GO:0005886">
    <property type="term" value="C:plasma membrane"/>
    <property type="evidence" value="ECO:0007669"/>
    <property type="project" value="TreeGrafter"/>
</dbReference>
<dbReference type="PANTHER" id="PTHR11003:SF73">
    <property type="entry name" value="FIBRONECTIN TYPE-III DOMAIN-CONTAINING PROTEIN"/>
    <property type="match status" value="1"/>
</dbReference>
<feature type="transmembrane region" description="Helical" evidence="10">
    <location>
        <begin position="1203"/>
        <end position="1223"/>
    </location>
</feature>
<evidence type="ECO:0000256" key="9">
    <source>
        <dbReference type="SAM" id="MobiDB-lite"/>
    </source>
</evidence>
<feature type="compositionally biased region" description="Polar residues" evidence="9">
    <location>
        <begin position="1144"/>
        <end position="1155"/>
    </location>
</feature>